<keyword evidence="20" id="KW-0687">Ribonucleoprotein</keyword>
<keyword evidence="7 22" id="KW-0812">Transmembrane</keyword>
<keyword evidence="6" id="KW-0109">Calcium transport</keyword>
<dbReference type="Pfam" id="PF00366">
    <property type="entry name" value="Ribosomal_S17"/>
    <property type="match status" value="1"/>
</dbReference>
<dbReference type="SUPFAM" id="SSF81660">
    <property type="entry name" value="Metal cation-transporting ATPase, ATP-binding domain N"/>
    <property type="match status" value="1"/>
</dbReference>
<dbReference type="InterPro" id="IPR036412">
    <property type="entry name" value="HAD-like_sf"/>
</dbReference>
<evidence type="ECO:0000313" key="24">
    <source>
        <dbReference type="EMBL" id="KAG9452650.1"/>
    </source>
</evidence>
<dbReference type="AlphaFoldDB" id="A0AAV7EWZ2"/>
<keyword evidence="8" id="KW-0479">Metal-binding</keyword>
<evidence type="ECO:0000256" key="5">
    <source>
        <dbReference type="ARBA" id="ARBA00022448"/>
    </source>
</evidence>
<organism evidence="24 25">
    <name type="scientific">Aristolochia fimbriata</name>
    <name type="common">White veined hardy Dutchman's pipe vine</name>
    <dbReference type="NCBI Taxonomy" id="158543"/>
    <lineage>
        <taxon>Eukaryota</taxon>
        <taxon>Viridiplantae</taxon>
        <taxon>Streptophyta</taxon>
        <taxon>Embryophyta</taxon>
        <taxon>Tracheophyta</taxon>
        <taxon>Spermatophyta</taxon>
        <taxon>Magnoliopsida</taxon>
        <taxon>Magnoliidae</taxon>
        <taxon>Piperales</taxon>
        <taxon>Aristolochiaceae</taxon>
        <taxon>Aristolochia</taxon>
    </lineage>
</organism>
<dbReference type="GO" id="GO:0019843">
    <property type="term" value="F:rRNA binding"/>
    <property type="evidence" value="ECO:0007669"/>
    <property type="project" value="UniProtKB-KW"/>
</dbReference>
<evidence type="ECO:0000256" key="19">
    <source>
        <dbReference type="ARBA" id="ARBA00023136"/>
    </source>
</evidence>
<keyword evidence="16" id="KW-0689">Ribosomal protein</keyword>
<evidence type="ECO:0000256" key="16">
    <source>
        <dbReference type="ARBA" id="ARBA00022980"/>
    </source>
</evidence>
<proteinExistence type="inferred from homology"/>
<dbReference type="InterPro" id="IPR000266">
    <property type="entry name" value="Ribosomal_uS17"/>
</dbReference>
<dbReference type="Gene3D" id="3.40.50.1000">
    <property type="entry name" value="HAD superfamily/HAD-like"/>
    <property type="match status" value="1"/>
</dbReference>
<evidence type="ECO:0000256" key="4">
    <source>
        <dbReference type="ARBA" id="ARBA00012790"/>
    </source>
</evidence>
<evidence type="ECO:0000256" key="12">
    <source>
        <dbReference type="ARBA" id="ARBA00022840"/>
    </source>
</evidence>
<dbReference type="FunFam" id="1.20.1110.10:FF:000077">
    <property type="entry name" value="ECA1 (ER-TYPE CA2+-ATPASE 1)"/>
    <property type="match status" value="1"/>
</dbReference>
<dbReference type="InterPro" id="IPR023299">
    <property type="entry name" value="ATPase_P-typ_cyto_dom_N"/>
</dbReference>
<evidence type="ECO:0000256" key="21">
    <source>
        <dbReference type="ARBA" id="ARBA00035251"/>
    </source>
</evidence>
<feature type="transmembrane region" description="Helical" evidence="22">
    <location>
        <begin position="951"/>
        <end position="973"/>
    </location>
</feature>
<keyword evidence="13" id="KW-0460">Magnesium</keyword>
<dbReference type="SUPFAM" id="SSF50249">
    <property type="entry name" value="Nucleic acid-binding proteins"/>
    <property type="match status" value="1"/>
</dbReference>
<keyword evidence="25" id="KW-1185">Reference proteome</keyword>
<dbReference type="SFLD" id="SFLDF00027">
    <property type="entry name" value="p-type_atpase"/>
    <property type="match status" value="1"/>
</dbReference>
<dbReference type="PROSITE" id="PS00056">
    <property type="entry name" value="RIBOSOMAL_S17"/>
    <property type="match status" value="1"/>
</dbReference>
<dbReference type="EMBL" id="JAINDJ010000003">
    <property type="protein sequence ID" value="KAG9452650.1"/>
    <property type="molecule type" value="Genomic_DNA"/>
</dbReference>
<dbReference type="SUPFAM" id="SSF81653">
    <property type="entry name" value="Calcium ATPase, transduction domain A"/>
    <property type="match status" value="1"/>
</dbReference>
<dbReference type="InterPro" id="IPR018303">
    <property type="entry name" value="ATPase_P-typ_P_site"/>
</dbReference>
<evidence type="ECO:0000256" key="2">
    <source>
        <dbReference type="ARBA" id="ARBA00005675"/>
    </source>
</evidence>
<dbReference type="InterPro" id="IPR019979">
    <property type="entry name" value="Ribosomal_uS17_CS"/>
</dbReference>
<evidence type="ECO:0000256" key="7">
    <source>
        <dbReference type="ARBA" id="ARBA00022692"/>
    </source>
</evidence>
<name>A0AAV7EWZ2_ARIFI</name>
<keyword evidence="10" id="KW-0547">Nucleotide-binding</keyword>
<evidence type="ECO:0000256" key="22">
    <source>
        <dbReference type="SAM" id="Phobius"/>
    </source>
</evidence>
<dbReference type="Gene3D" id="2.40.50.140">
    <property type="entry name" value="Nucleic acid-binding proteins"/>
    <property type="match status" value="1"/>
</dbReference>
<dbReference type="CDD" id="cd02083">
    <property type="entry name" value="P-type_ATPase_SERCA"/>
    <property type="match status" value="1"/>
</dbReference>
<dbReference type="Proteomes" id="UP000825729">
    <property type="component" value="Unassembled WGS sequence"/>
</dbReference>
<dbReference type="FunFam" id="3.40.1110.10:FF:000021">
    <property type="entry name" value="calcium-transporting ATPase, endoplasmic reticulum-type"/>
    <property type="match status" value="1"/>
</dbReference>
<keyword evidence="17 22" id="KW-1133">Transmembrane helix</keyword>
<dbReference type="InterPro" id="IPR059000">
    <property type="entry name" value="ATPase_P-type_domA"/>
</dbReference>
<dbReference type="Gene3D" id="1.20.1110.10">
    <property type="entry name" value="Calcium-transporting ATPase, transmembrane domain"/>
    <property type="match status" value="1"/>
</dbReference>
<dbReference type="FunFam" id="3.40.50.1000:FF:000083">
    <property type="entry name" value="Sodium/potassium-transporting ATPase subunit alpha"/>
    <property type="match status" value="1"/>
</dbReference>
<evidence type="ECO:0000256" key="17">
    <source>
        <dbReference type="ARBA" id="ARBA00022989"/>
    </source>
</evidence>
<comment type="caution">
    <text evidence="24">The sequence shown here is derived from an EMBL/GenBank/DDBJ whole genome shotgun (WGS) entry which is preliminary data.</text>
</comment>
<dbReference type="InterPro" id="IPR023214">
    <property type="entry name" value="HAD_sf"/>
</dbReference>
<reference evidence="24 25" key="1">
    <citation type="submission" date="2021-07" db="EMBL/GenBank/DDBJ databases">
        <title>The Aristolochia fimbriata genome: insights into angiosperm evolution, floral development and chemical biosynthesis.</title>
        <authorList>
            <person name="Jiao Y."/>
        </authorList>
    </citation>
    <scope>NUCLEOTIDE SEQUENCE [LARGE SCALE GENOMIC DNA]</scope>
    <source>
        <strain evidence="24">IBCAS-2021</strain>
        <tissue evidence="24">Leaf</tissue>
    </source>
</reference>
<feature type="transmembrane region" description="Helical" evidence="22">
    <location>
        <begin position="217"/>
        <end position="235"/>
    </location>
</feature>
<protein>
    <recommendedName>
        <fullName evidence="21">Small ribosomal subunit protein uS17c</fullName>
        <ecNumber evidence="4">7.2.2.10</ecNumber>
    </recommendedName>
</protein>
<evidence type="ECO:0000256" key="14">
    <source>
        <dbReference type="ARBA" id="ARBA00022884"/>
    </source>
</evidence>
<dbReference type="SMART" id="SM00831">
    <property type="entry name" value="Cation_ATPase_N"/>
    <property type="match status" value="1"/>
</dbReference>
<evidence type="ECO:0000313" key="25">
    <source>
        <dbReference type="Proteomes" id="UP000825729"/>
    </source>
</evidence>
<dbReference type="Gene3D" id="2.70.150.10">
    <property type="entry name" value="Calcium-transporting ATPase, cytoplasmic transduction domain A"/>
    <property type="match status" value="1"/>
</dbReference>
<feature type="transmembrane region" description="Helical" evidence="22">
    <location>
        <begin position="1134"/>
        <end position="1154"/>
    </location>
</feature>
<keyword evidence="14" id="KW-0694">RNA-binding</keyword>
<dbReference type="PRINTS" id="PR00119">
    <property type="entry name" value="CATATPASE"/>
</dbReference>
<dbReference type="Gene3D" id="3.40.1110.10">
    <property type="entry name" value="Calcium-transporting ATPase, cytoplasmic domain N"/>
    <property type="match status" value="1"/>
</dbReference>
<evidence type="ECO:0000256" key="3">
    <source>
        <dbReference type="ARBA" id="ARBA00010254"/>
    </source>
</evidence>
<dbReference type="PROSITE" id="PS00154">
    <property type="entry name" value="ATPASE_E1_E2"/>
    <property type="match status" value="1"/>
</dbReference>
<keyword evidence="11" id="KW-0106">Calcium</keyword>
<keyword evidence="9" id="KW-0699">rRNA-binding</keyword>
<dbReference type="FunFam" id="1.20.1110.10:FF:000065">
    <property type="entry name" value="Sarcoplasmic/endoplasmic reticulum calcium ATPase 1"/>
    <property type="match status" value="1"/>
</dbReference>
<dbReference type="HAMAP" id="MF_01345_B">
    <property type="entry name" value="Ribosomal_uS17_B"/>
    <property type="match status" value="1"/>
</dbReference>
<dbReference type="GO" id="GO:0046872">
    <property type="term" value="F:metal ion binding"/>
    <property type="evidence" value="ECO:0007669"/>
    <property type="project" value="UniProtKB-KW"/>
</dbReference>
<dbReference type="InterPro" id="IPR044492">
    <property type="entry name" value="P_typ_ATPase_HD_dom"/>
</dbReference>
<keyword evidence="19 22" id="KW-0472">Membrane</keyword>
<comment type="similarity">
    <text evidence="2">Belongs to the cation transport ATPase (P-type) (TC 3.A.3) family. Type IIA subfamily.</text>
</comment>
<dbReference type="PANTHER" id="PTHR42861">
    <property type="entry name" value="CALCIUM-TRANSPORTING ATPASE"/>
    <property type="match status" value="1"/>
</dbReference>
<evidence type="ECO:0000259" key="23">
    <source>
        <dbReference type="SMART" id="SM00831"/>
    </source>
</evidence>
<evidence type="ECO:0000256" key="6">
    <source>
        <dbReference type="ARBA" id="ARBA00022568"/>
    </source>
</evidence>
<evidence type="ECO:0000256" key="11">
    <source>
        <dbReference type="ARBA" id="ARBA00022837"/>
    </source>
</evidence>
<dbReference type="FunFam" id="2.70.150.10:FF:000014">
    <property type="entry name" value="Calcium-transporting ATPase, putative"/>
    <property type="match status" value="1"/>
</dbReference>
<feature type="domain" description="Cation-transporting P-type ATPase N-terminal" evidence="23">
    <location>
        <begin position="160"/>
        <end position="234"/>
    </location>
</feature>
<dbReference type="InterPro" id="IPR004014">
    <property type="entry name" value="ATPase_P-typ_cation-transptr_N"/>
</dbReference>
<dbReference type="InterPro" id="IPR001757">
    <property type="entry name" value="P_typ_ATPase"/>
</dbReference>
<evidence type="ECO:0000256" key="8">
    <source>
        <dbReference type="ARBA" id="ARBA00022723"/>
    </source>
</evidence>
<dbReference type="InterPro" id="IPR006068">
    <property type="entry name" value="ATPase_P-typ_cation-transptr_C"/>
</dbReference>
<evidence type="ECO:0000256" key="18">
    <source>
        <dbReference type="ARBA" id="ARBA00023065"/>
    </source>
</evidence>
<dbReference type="NCBIfam" id="TIGR01494">
    <property type="entry name" value="ATPase_P-type"/>
    <property type="match status" value="3"/>
</dbReference>
<comment type="similarity">
    <text evidence="3">Belongs to the universal ribosomal protein uS17 family.</text>
</comment>
<dbReference type="Pfam" id="PF00689">
    <property type="entry name" value="Cation_ATPase_C"/>
    <property type="match status" value="1"/>
</dbReference>
<evidence type="ECO:0000256" key="9">
    <source>
        <dbReference type="ARBA" id="ARBA00022730"/>
    </source>
</evidence>
<dbReference type="GO" id="GO:0006412">
    <property type="term" value="P:translation"/>
    <property type="evidence" value="ECO:0007669"/>
    <property type="project" value="InterPro"/>
</dbReference>
<evidence type="ECO:0000256" key="1">
    <source>
        <dbReference type="ARBA" id="ARBA00004141"/>
    </source>
</evidence>
<dbReference type="GO" id="GO:0005524">
    <property type="term" value="F:ATP binding"/>
    <property type="evidence" value="ECO:0007669"/>
    <property type="project" value="UniProtKB-KW"/>
</dbReference>
<dbReference type="Pfam" id="PF00690">
    <property type="entry name" value="Cation_ATPase_N"/>
    <property type="match status" value="1"/>
</dbReference>
<dbReference type="Pfam" id="PF00122">
    <property type="entry name" value="E1-E2_ATPase"/>
    <property type="match status" value="1"/>
</dbReference>
<dbReference type="InterPro" id="IPR012340">
    <property type="entry name" value="NA-bd_OB-fold"/>
</dbReference>
<dbReference type="GO" id="GO:0016887">
    <property type="term" value="F:ATP hydrolysis activity"/>
    <property type="evidence" value="ECO:0007669"/>
    <property type="project" value="InterPro"/>
</dbReference>
<feature type="transmembrane region" description="Helical" evidence="22">
    <location>
        <begin position="1013"/>
        <end position="1035"/>
    </location>
</feature>
<sequence>MRNMQGRVVCATNDKTVAVEVVRLAPHPKYKRRVRKKKKYQAHDPDNQFKVGDFVQLQKSRPISKTKTFVAVPVTGKNVPKPVERYGFHGHTTGCGAFSTPFLCLAIVVWCFRRVRGGIFFGETDSGRGGFCWNLNGFHAVCVKSDRWSLIFKMEEKPFPAWSWSVDQCLKEYNVKLEKGLPSYEVEKRRGRYGWNELDKEKGKPLWRLVLEQFDDMLVKILLVAAFISFALAYLQGNETGETGFEAYVEPFVIVLILVLNAIVGVWQESNAEKALEALKEMQCETAKVLRDGYHTPDLPARELVPGDIVELRVGDKVPADMRVAFLKTSTLRVEQSSLTGESMPVMKSTAPVFLDDCELQAKECIIFSGTTVANGSCVCIVVNTGMRTEMGKIQTQIHEASLEESDTPLKKKLDEFGGRLTTAIGLICLVVWVINYKYFLTWELDDGWPTNFHFSFEKCTYYFKIAVALAVAAIPEGLPAVITTCLALGTKKMAQKNAIVRKLPSVETLGCTTVICSDKTGTLTTNQMSVTEFLTLGGKKTTCRVFHVEGTTYNPKDGGIRDWTYYNLDANLQALAEICAVCNDAGIFSNGHLFRASGLPTEAALKVLVEKMGVPDVKARNKIRDAQLAAGYLIDSSTVKLGCCDWWSKRSKRIATLEFDRVRKSMSVIVREPTGHNRLLVKGAVESVLERCSHVQLADGSVVPIDETCRQLLLLKLYEMSSKGLRCLGFAYKDDMGEFSDYYSETHPAHKKLLDPANYSAIESHLVFVGVVGLRDPPRDEVHKAIEDCREAGIKVMVITGDNKSTAEAVCREIKLFSENEDVRRRSFTGKEFMALSSTQQRDILSRPGGVVFSRAEPRHKQDIVRMLKEYGEIVAMTGDGVNDAPALKLADIGIAMGVTGTEVAKEASDMILADDNFSTIVSAVAEGRSIYNNMKAFIRYMISSNVGEVISIFLTAAMGIPECLIPVQLLWVNLVTDGPPATALGFNPADIDIMRKPPRKSNDSLINSWVFIRYMVIGSYVGIATVGIFVLWYTQPSFMGINLVSDGHTLVSLSQLRSWSECPTWTGFSPSPFLAGSRVITFSNPCDYFSYGKVKAMTLSLSVLVAIEMFNSLNALSEDSSLVKMPPWRNPWLLVAMSVSFGLHFLILYVPFLADVFGIVPLSRNEWIIVILFSAPVLLLDEILKFIGRRRRFQTRKWKTA</sequence>
<evidence type="ECO:0000256" key="13">
    <source>
        <dbReference type="ARBA" id="ARBA00022842"/>
    </source>
</evidence>
<dbReference type="Pfam" id="PF13246">
    <property type="entry name" value="Cation_ATPase"/>
    <property type="match status" value="1"/>
</dbReference>
<feature type="transmembrane region" description="Helical" evidence="22">
    <location>
        <begin position="462"/>
        <end position="489"/>
    </location>
</feature>
<keyword evidence="15" id="KW-1278">Translocase</keyword>
<evidence type="ECO:0000256" key="10">
    <source>
        <dbReference type="ARBA" id="ARBA00022741"/>
    </source>
</evidence>
<dbReference type="PRINTS" id="PR00121">
    <property type="entry name" value="NAKATPASE"/>
</dbReference>
<dbReference type="InterPro" id="IPR008250">
    <property type="entry name" value="ATPase_P-typ_transduc_dom_A_sf"/>
</dbReference>
<dbReference type="GO" id="GO:0016020">
    <property type="term" value="C:membrane"/>
    <property type="evidence" value="ECO:0007669"/>
    <property type="project" value="UniProtKB-SubCell"/>
</dbReference>
<dbReference type="GO" id="GO:1990904">
    <property type="term" value="C:ribonucleoprotein complex"/>
    <property type="evidence" value="ECO:0007669"/>
    <property type="project" value="UniProtKB-KW"/>
</dbReference>
<feature type="transmembrane region" description="Helical" evidence="22">
    <location>
        <begin position="1169"/>
        <end position="1189"/>
    </location>
</feature>
<dbReference type="InterPro" id="IPR019984">
    <property type="entry name" value="Ribosomal_uS17_bact/chlr"/>
</dbReference>
<dbReference type="SFLD" id="SFLDS00003">
    <property type="entry name" value="Haloacid_Dehalogenase"/>
    <property type="match status" value="1"/>
</dbReference>
<dbReference type="NCBIfam" id="NF004123">
    <property type="entry name" value="PRK05610.1"/>
    <property type="match status" value="1"/>
</dbReference>
<dbReference type="GO" id="GO:0005388">
    <property type="term" value="F:P-type calcium transporter activity"/>
    <property type="evidence" value="ECO:0007669"/>
    <property type="project" value="UniProtKB-EC"/>
</dbReference>
<feature type="transmembrane region" description="Helical" evidence="22">
    <location>
        <begin position="247"/>
        <end position="267"/>
    </location>
</feature>
<evidence type="ECO:0000256" key="20">
    <source>
        <dbReference type="ARBA" id="ARBA00023274"/>
    </source>
</evidence>
<keyword evidence="18" id="KW-0406">Ion transport</keyword>
<evidence type="ECO:0000256" key="15">
    <source>
        <dbReference type="ARBA" id="ARBA00022967"/>
    </source>
</evidence>
<dbReference type="SUPFAM" id="SSF81665">
    <property type="entry name" value="Calcium ATPase, transmembrane domain M"/>
    <property type="match status" value="1"/>
</dbReference>
<accession>A0AAV7EWZ2</accession>
<comment type="subcellular location">
    <subcellularLocation>
        <location evidence="1">Membrane</location>
        <topology evidence="1">Multi-pass membrane protein</topology>
    </subcellularLocation>
</comment>
<feature type="transmembrane region" description="Helical" evidence="22">
    <location>
        <begin position="421"/>
        <end position="442"/>
    </location>
</feature>
<dbReference type="SUPFAM" id="SSF56784">
    <property type="entry name" value="HAD-like"/>
    <property type="match status" value="1"/>
</dbReference>
<dbReference type="SFLD" id="SFLDG00002">
    <property type="entry name" value="C1.7:_P-type_atpase_like"/>
    <property type="match status" value="1"/>
</dbReference>
<keyword evidence="12" id="KW-0067">ATP-binding</keyword>
<dbReference type="CDD" id="cd00364">
    <property type="entry name" value="Ribosomal_uS17"/>
    <property type="match status" value="1"/>
</dbReference>
<dbReference type="InterPro" id="IPR023298">
    <property type="entry name" value="ATPase_P-typ_TM_dom_sf"/>
</dbReference>
<keyword evidence="5" id="KW-0813">Transport</keyword>
<dbReference type="EC" id="7.2.2.10" evidence="4"/>
<dbReference type="GO" id="GO:0005840">
    <property type="term" value="C:ribosome"/>
    <property type="evidence" value="ECO:0007669"/>
    <property type="project" value="UniProtKB-KW"/>
</dbReference>
<gene>
    <name evidence="24" type="ORF">H6P81_005554</name>
</gene>
<dbReference type="GO" id="GO:0003735">
    <property type="term" value="F:structural constituent of ribosome"/>
    <property type="evidence" value="ECO:0007669"/>
    <property type="project" value="InterPro"/>
</dbReference>